<evidence type="ECO:0000256" key="1">
    <source>
        <dbReference type="SAM" id="MobiDB-lite"/>
    </source>
</evidence>
<evidence type="ECO:0000313" key="2">
    <source>
        <dbReference type="Proteomes" id="UP000036681"/>
    </source>
</evidence>
<dbReference type="AlphaFoldDB" id="A0A0M3HWF4"/>
<feature type="region of interest" description="Disordered" evidence="1">
    <location>
        <begin position="1"/>
        <end position="20"/>
    </location>
</feature>
<dbReference type="Proteomes" id="UP000036681">
    <property type="component" value="Unplaced"/>
</dbReference>
<reference evidence="3" key="1">
    <citation type="submission" date="2017-02" db="UniProtKB">
        <authorList>
            <consortium name="WormBaseParasite"/>
        </authorList>
    </citation>
    <scope>IDENTIFICATION</scope>
</reference>
<dbReference type="WBParaSite" id="ALUE_0000746401-mRNA-1">
    <property type="protein sequence ID" value="ALUE_0000746401-mRNA-1"/>
    <property type="gene ID" value="ALUE_0000746401"/>
</dbReference>
<feature type="compositionally biased region" description="Polar residues" evidence="1">
    <location>
        <begin position="11"/>
        <end position="20"/>
    </location>
</feature>
<organism evidence="2 3">
    <name type="scientific">Ascaris lumbricoides</name>
    <name type="common">Giant roundworm</name>
    <dbReference type="NCBI Taxonomy" id="6252"/>
    <lineage>
        <taxon>Eukaryota</taxon>
        <taxon>Metazoa</taxon>
        <taxon>Ecdysozoa</taxon>
        <taxon>Nematoda</taxon>
        <taxon>Chromadorea</taxon>
        <taxon>Rhabditida</taxon>
        <taxon>Spirurina</taxon>
        <taxon>Ascaridomorpha</taxon>
        <taxon>Ascaridoidea</taxon>
        <taxon>Ascarididae</taxon>
        <taxon>Ascaris</taxon>
    </lineage>
</organism>
<name>A0A0M3HWF4_ASCLU</name>
<keyword evidence="2" id="KW-1185">Reference proteome</keyword>
<evidence type="ECO:0000313" key="3">
    <source>
        <dbReference type="WBParaSite" id="ALUE_0000746401-mRNA-1"/>
    </source>
</evidence>
<sequence length="145" mass="16580">MPTACRGPESPGQSSTNSVVSNGQALVPHLCGIRRTVQRTLLLGRRELAVKVERSLHDGLRYALRNSQLLDNSKLDAWKSLARRSFSWTSALYFMDLEAEETALLAAVRKSDRMEAHFNQRHGARYPFVCQIKIWFTSKQIRHLR</sequence>
<accession>A0A0M3HWF4</accession>
<protein>
    <submittedName>
        <fullName evidence="3">PH domain-containing protein</fullName>
    </submittedName>
</protein>
<proteinExistence type="predicted"/>